<evidence type="ECO:0000313" key="3">
    <source>
        <dbReference type="EMBL" id="ORZ30383.1"/>
    </source>
</evidence>
<evidence type="ECO:0000313" key="4">
    <source>
        <dbReference type="Proteomes" id="UP000193411"/>
    </source>
</evidence>
<gene>
    <name evidence="3" type="ORF">BCR44DRAFT_1313792</name>
</gene>
<dbReference type="Pfam" id="PF01553">
    <property type="entry name" value="Acyltransferase"/>
    <property type="match status" value="1"/>
</dbReference>
<sequence>MKSNHPIEYTTLHNAAIAHRNALGPRARSWRFARPDCRRPVHPLCAAGRPAFGACSWAHFRTVIDHSQAAFAELLFIVHCTFGPHTTLVVSADAHAFSASEWEKLVAHGTSASGSGAVDDYSSSNQDQDQDQDQASDRTVLVSNHQTLLDWTYLWFLTLPLARSAALKIILKQTPKYVPVFGPGMLLFQFIFLSRNRARDIPQLHKEMDSLLGAPGNKWLLLFPEGTILTANTNRITREYAAKAGVAAEEVPSATLIPRSTGLAVILSRLFQLDGVRSSASLGMPFAFTRLLDVTLSFAYADPLVHRAMWTCADPKFPGDIFTPRSMYATYAPSALRIACHVSRRDPPASVEGVPEWTRDVWRDKEHRVHVMREGKSRGRRVGWWRSS</sequence>
<proteinExistence type="predicted"/>
<dbReference type="CDD" id="cd07990">
    <property type="entry name" value="LPLAT_LCLAT1-like"/>
    <property type="match status" value="1"/>
</dbReference>
<reference evidence="3 4" key="1">
    <citation type="submission" date="2016-07" db="EMBL/GenBank/DDBJ databases">
        <title>Pervasive Adenine N6-methylation of Active Genes in Fungi.</title>
        <authorList>
            <consortium name="DOE Joint Genome Institute"/>
            <person name="Mondo S.J."/>
            <person name="Dannebaum R.O."/>
            <person name="Kuo R.C."/>
            <person name="Labutti K."/>
            <person name="Haridas S."/>
            <person name="Kuo A."/>
            <person name="Salamov A."/>
            <person name="Ahrendt S.R."/>
            <person name="Lipzen A."/>
            <person name="Sullivan W."/>
            <person name="Andreopoulos W.B."/>
            <person name="Clum A."/>
            <person name="Lindquist E."/>
            <person name="Daum C."/>
            <person name="Ramamoorthy G.K."/>
            <person name="Gryganskyi A."/>
            <person name="Culley D."/>
            <person name="Magnuson J.K."/>
            <person name="James T.Y."/>
            <person name="O'Malley M.A."/>
            <person name="Stajich J.E."/>
            <person name="Spatafora J.W."/>
            <person name="Visel A."/>
            <person name="Grigoriev I.V."/>
        </authorList>
    </citation>
    <scope>NUCLEOTIDE SEQUENCE [LARGE SCALE GENOMIC DNA]</scope>
    <source>
        <strain evidence="3 4">PL171</strain>
    </source>
</reference>
<dbReference type="SUPFAM" id="SSF69593">
    <property type="entry name" value="Glycerol-3-phosphate (1)-acyltransferase"/>
    <property type="match status" value="1"/>
</dbReference>
<keyword evidence="3" id="KW-0808">Transferase</keyword>
<dbReference type="PANTHER" id="PTHR10983">
    <property type="entry name" value="1-ACYLGLYCEROL-3-PHOSPHATE ACYLTRANSFERASE-RELATED"/>
    <property type="match status" value="1"/>
</dbReference>
<dbReference type="GO" id="GO:0016746">
    <property type="term" value="F:acyltransferase activity"/>
    <property type="evidence" value="ECO:0007669"/>
    <property type="project" value="UniProtKB-KW"/>
</dbReference>
<accession>A0A1Y2H9L0</accession>
<feature type="region of interest" description="Disordered" evidence="1">
    <location>
        <begin position="116"/>
        <end position="137"/>
    </location>
</feature>
<dbReference type="OrthoDB" id="189226at2759"/>
<organism evidence="3 4">
    <name type="scientific">Catenaria anguillulae PL171</name>
    <dbReference type="NCBI Taxonomy" id="765915"/>
    <lineage>
        <taxon>Eukaryota</taxon>
        <taxon>Fungi</taxon>
        <taxon>Fungi incertae sedis</taxon>
        <taxon>Blastocladiomycota</taxon>
        <taxon>Blastocladiomycetes</taxon>
        <taxon>Blastocladiales</taxon>
        <taxon>Catenariaceae</taxon>
        <taxon>Catenaria</taxon>
    </lineage>
</organism>
<name>A0A1Y2H9L0_9FUNG</name>
<dbReference type="GO" id="GO:0005783">
    <property type="term" value="C:endoplasmic reticulum"/>
    <property type="evidence" value="ECO:0007669"/>
    <property type="project" value="TreeGrafter"/>
</dbReference>
<keyword evidence="3" id="KW-0012">Acyltransferase</keyword>
<dbReference type="SMART" id="SM00563">
    <property type="entry name" value="PlsC"/>
    <property type="match status" value="1"/>
</dbReference>
<comment type="caution">
    <text evidence="3">The sequence shown here is derived from an EMBL/GenBank/DDBJ whole genome shotgun (WGS) entry which is preliminary data.</text>
</comment>
<dbReference type="InterPro" id="IPR002123">
    <property type="entry name" value="Plipid/glycerol_acylTrfase"/>
</dbReference>
<dbReference type="EMBL" id="MCFL01000086">
    <property type="protein sequence ID" value="ORZ30383.1"/>
    <property type="molecule type" value="Genomic_DNA"/>
</dbReference>
<protein>
    <submittedName>
        <fullName evidence="3">Acyltransferase-domain-containing protein</fullName>
    </submittedName>
</protein>
<evidence type="ECO:0000259" key="2">
    <source>
        <dbReference type="SMART" id="SM00563"/>
    </source>
</evidence>
<dbReference type="AlphaFoldDB" id="A0A1Y2H9L0"/>
<dbReference type="PANTHER" id="PTHR10983:SF16">
    <property type="entry name" value="LYSOCARDIOLIPIN ACYLTRANSFERASE 1"/>
    <property type="match status" value="1"/>
</dbReference>
<dbReference type="STRING" id="765915.A0A1Y2H9L0"/>
<dbReference type="Proteomes" id="UP000193411">
    <property type="component" value="Unassembled WGS sequence"/>
</dbReference>
<evidence type="ECO:0000256" key="1">
    <source>
        <dbReference type="SAM" id="MobiDB-lite"/>
    </source>
</evidence>
<dbReference type="GO" id="GO:0036149">
    <property type="term" value="P:phosphatidylinositol acyl-chain remodeling"/>
    <property type="evidence" value="ECO:0007669"/>
    <property type="project" value="TreeGrafter"/>
</dbReference>
<keyword evidence="4" id="KW-1185">Reference proteome</keyword>
<feature type="domain" description="Phospholipid/glycerol acyltransferase" evidence="2">
    <location>
        <begin position="139"/>
        <end position="264"/>
    </location>
</feature>